<feature type="region of interest" description="Disordered" evidence="1">
    <location>
        <begin position="90"/>
        <end position="110"/>
    </location>
</feature>
<dbReference type="Pfam" id="PF26595">
    <property type="entry name" value="A_ENA"/>
    <property type="match status" value="1"/>
</dbReference>
<comment type="caution">
    <text evidence="2">The sequence shown here is derived from an EMBL/GenBank/DDBJ whole genome shotgun (WGS) entry which is preliminary data.</text>
</comment>
<accession>A0A4Y8PRG0</accession>
<feature type="compositionally biased region" description="Low complexity" evidence="1">
    <location>
        <begin position="100"/>
        <end position="110"/>
    </location>
</feature>
<keyword evidence="3" id="KW-1185">Reference proteome</keyword>
<proteinExistence type="predicted"/>
<dbReference type="RefSeq" id="WP_134757150.1">
    <property type="nucleotide sequence ID" value="NZ_MYFO02000002.1"/>
</dbReference>
<evidence type="ECO:0000313" key="3">
    <source>
        <dbReference type="Proteomes" id="UP000298246"/>
    </source>
</evidence>
<dbReference type="OrthoDB" id="2664174at2"/>
<dbReference type="InterPro" id="IPR058705">
    <property type="entry name" value="A_ENA"/>
</dbReference>
<dbReference type="AlphaFoldDB" id="A0A4Y8PRG0"/>
<reference evidence="2 3" key="1">
    <citation type="submission" date="2017-03" db="EMBL/GenBank/DDBJ databases">
        <title>Isolation of Levoglucosan Utilizing Bacteria.</title>
        <authorList>
            <person name="Arya A.S."/>
        </authorList>
    </citation>
    <scope>NUCLEOTIDE SEQUENCE [LARGE SCALE GENOMIC DNA]</scope>
    <source>
        <strain evidence="2 3">MEC069</strain>
    </source>
</reference>
<sequence>MNREDIWLHMLDSTAKLQHEIALILEAKAQEAEKSRSWVCHHLTSANVPGHDNQMKTSVEVNEQIIELIDGLTKLESALNRQLQALLGAKEDDGGGSGFGDMMSFGSERG</sequence>
<dbReference type="Proteomes" id="UP000298246">
    <property type="component" value="Unassembled WGS sequence"/>
</dbReference>
<dbReference type="EMBL" id="MYFO01000048">
    <property type="protein sequence ID" value="TFE83496.1"/>
    <property type="molecule type" value="Genomic_DNA"/>
</dbReference>
<organism evidence="2 3">
    <name type="scientific">Paenibacillus athensensis</name>
    <dbReference type="NCBI Taxonomy" id="1967502"/>
    <lineage>
        <taxon>Bacteria</taxon>
        <taxon>Bacillati</taxon>
        <taxon>Bacillota</taxon>
        <taxon>Bacilli</taxon>
        <taxon>Bacillales</taxon>
        <taxon>Paenibacillaceae</taxon>
        <taxon>Paenibacillus</taxon>
    </lineage>
</organism>
<evidence type="ECO:0000256" key="1">
    <source>
        <dbReference type="SAM" id="MobiDB-lite"/>
    </source>
</evidence>
<evidence type="ECO:0008006" key="4">
    <source>
        <dbReference type="Google" id="ProtNLM"/>
    </source>
</evidence>
<protein>
    <recommendedName>
        <fullName evidence="4">Restriction endonuclease subunit S</fullName>
    </recommendedName>
</protein>
<gene>
    <name evidence="2" type="ORF">B5M42_22860</name>
</gene>
<name>A0A4Y8PRG0_9BACL</name>
<evidence type="ECO:0000313" key="2">
    <source>
        <dbReference type="EMBL" id="TFE83496.1"/>
    </source>
</evidence>